<feature type="non-terminal residue" evidence="1">
    <location>
        <position position="1"/>
    </location>
</feature>
<name>A0ABS2XEX4_POLSP</name>
<comment type="caution">
    <text evidence="1">The sequence shown here is derived from an EMBL/GenBank/DDBJ whole genome shotgun (WGS) entry which is preliminary data.</text>
</comment>
<sequence length="92" mass="9949">FFANGAFLYSVGDAENIGKAAACHAVGRVYLALKRFLNVFITFTGHTWGNAIKEGFYAVADFPNVIGAADCRQIPIKAPLGPNEADFVNRKL</sequence>
<evidence type="ECO:0000313" key="1">
    <source>
        <dbReference type="EMBL" id="MBN3272729.1"/>
    </source>
</evidence>
<gene>
    <name evidence="1" type="primary">Harbi1_11</name>
    <name evidence="1" type="ORF">GTO93_0017138</name>
</gene>
<organism evidence="1 2">
    <name type="scientific">Polyodon spathula</name>
    <name type="common">North American paddlefish</name>
    <name type="synonym">Squalus spathula</name>
    <dbReference type="NCBI Taxonomy" id="7913"/>
    <lineage>
        <taxon>Eukaryota</taxon>
        <taxon>Metazoa</taxon>
        <taxon>Chordata</taxon>
        <taxon>Craniata</taxon>
        <taxon>Vertebrata</taxon>
        <taxon>Euteleostomi</taxon>
        <taxon>Actinopterygii</taxon>
        <taxon>Chondrostei</taxon>
        <taxon>Acipenseriformes</taxon>
        <taxon>Polyodontidae</taxon>
        <taxon>Polyodon</taxon>
    </lineage>
</organism>
<proteinExistence type="predicted"/>
<dbReference type="Proteomes" id="UP001166093">
    <property type="component" value="Unassembled WGS sequence"/>
</dbReference>
<accession>A0ABS2XEX4</accession>
<protein>
    <submittedName>
        <fullName evidence="1">HARB1 nuclease</fullName>
    </submittedName>
</protein>
<evidence type="ECO:0000313" key="2">
    <source>
        <dbReference type="Proteomes" id="UP001166093"/>
    </source>
</evidence>
<keyword evidence="2" id="KW-1185">Reference proteome</keyword>
<reference evidence="1" key="1">
    <citation type="journal article" date="2021" name="Cell">
        <title>Tracing the genetic footprints of vertebrate landing in non-teleost ray-finned fishes.</title>
        <authorList>
            <person name="Bi X."/>
            <person name="Wang K."/>
            <person name="Yang L."/>
            <person name="Pan H."/>
            <person name="Jiang H."/>
            <person name="Wei Q."/>
            <person name="Fang M."/>
            <person name="Yu H."/>
            <person name="Zhu C."/>
            <person name="Cai Y."/>
            <person name="He Y."/>
            <person name="Gan X."/>
            <person name="Zeng H."/>
            <person name="Yu D."/>
            <person name="Zhu Y."/>
            <person name="Jiang H."/>
            <person name="Qiu Q."/>
            <person name="Yang H."/>
            <person name="Zhang Y.E."/>
            <person name="Wang W."/>
            <person name="Zhu M."/>
            <person name="He S."/>
            <person name="Zhang G."/>
        </authorList>
    </citation>
    <scope>NUCLEOTIDE SEQUENCE</scope>
    <source>
        <strain evidence="1">Pddl_001</strain>
    </source>
</reference>
<feature type="non-terminal residue" evidence="1">
    <location>
        <position position="92"/>
    </location>
</feature>
<dbReference type="EMBL" id="JAAWVQ010023570">
    <property type="protein sequence ID" value="MBN3272729.1"/>
    <property type="molecule type" value="Genomic_DNA"/>
</dbReference>